<feature type="compositionally biased region" description="Basic residues" evidence="7">
    <location>
        <begin position="1041"/>
        <end position="1057"/>
    </location>
</feature>
<dbReference type="GO" id="GO:0005737">
    <property type="term" value="C:cytoplasm"/>
    <property type="evidence" value="ECO:0007669"/>
    <property type="project" value="UniProtKB-SubCell"/>
</dbReference>
<evidence type="ECO:0000259" key="9">
    <source>
        <dbReference type="PROSITE" id="PS51462"/>
    </source>
</evidence>
<protein>
    <recommendedName>
        <fullName evidence="3">Programmed cell death protein 4</fullName>
    </recommendedName>
</protein>
<evidence type="ECO:0000256" key="6">
    <source>
        <dbReference type="ARBA" id="ARBA00023242"/>
    </source>
</evidence>
<dbReference type="InterPro" id="IPR026700">
    <property type="entry name" value="CCDC142"/>
</dbReference>
<dbReference type="InterPro" id="IPR016024">
    <property type="entry name" value="ARM-type_fold"/>
</dbReference>
<evidence type="ECO:0000256" key="2">
    <source>
        <dbReference type="ARBA" id="ARBA00005497"/>
    </source>
</evidence>
<feature type="domain" description="Nudix hydrolase" evidence="9">
    <location>
        <begin position="343"/>
        <end position="509"/>
    </location>
</feature>
<sequence>MEDSGSELRGGEPCLQVDEGDGAGLSGLILLLLTARPALPTPGDGAARGEPTETGSSSLGGLARSLQKAEAMLRSCVSPGLRRLLAPRPRERGYDSEDEDEDEEAPALLAPLEQSFPGLRRCLCVWEDPRTETFRGHVRPQPGGDGTAAFSYHPVHPHVAERGAALHALLQHRHHLRLVRDYTRRLKAASDFLRRLLALAERPEPPAWELGAAQPLRGLCQELRTHAGHWSGLRRRMRGDPWLRPLLLRRHESVAHMRRALLLLALHAVRLAERHAEARLRGLARAGPAAAASPALLSDLFQGLEIYNQVVGDLDLELGIASRLPTGVTGCHGAAGNRSHTFPVARVLGILAAERGRLAAERLQPLLQLRDGGGGAEHVCWEDVAMPWPLECGTVAVDVGPSGQEELPGLTGELQALCREDEELMGLILGVLVASADSLWQHVLRGPKQEKPAAVAESPENLEPPAASTDTVARPTSAGWKSVWWLDASRAPAAEALHTQYRPLFWGAAGTALGHRLGLPCRGEGRAVAAAWELSRALTQARVPRECEEELGRLCLRLLCRGVLRSWERDFARALGSALSDKCSGEPVPAAGPVRSRTARCLQRLYPALAFALRCLRPLPACPPGRPPGSPCLRLQVLGCCLATAHAACSWLMGRACRYLTAWALQPFLLVTQGDLPLLKLETDRLVVLVSGTFPEPGDAPPPLPPAPLSHQERRLCQQIRSTAASIQLFSGDALKMFSTDCKRMSAEIFDQTMPLGKHWRVGLRADLPSSPSAYAAAAAQAVLGQVLQGAQLLPRDAQAPALARVTTAFLEAWMDHILAQRIKFSLQGALQLRQDFELVRELVGSERYGLSPETRQSLLSLRVFQQMDRAILCLLQQPGGAAGVPPRPWQSLRRCCSDNGARPQEPGTDTLHGLETLEPAAMAVATAAPDPALARTRPSLRRQQPRNLTVTAIKRSRRLQRDRGGPCLAGAEEEEEEDRDEELLGAGGPRTWTPQEKLLHEARLKAKAKRRLRRTSSRDSARESLSEGAEPSPEPGSPKGRGHDRRSRMGKGRGLPKKGGAGGKGVWGAPGVVYGYQEPDARDPNYDEAAQGDTVYATVVPELEEGELEKNVQPMVLEYFEHGDTSEVMELLRGLNLGGRRHAVPSLAVALALEGKASHRELTSRLLSDLVGHVVTPEDIAWAFDKMLRDLPDLILDTPEAPQMLGQFIARAVADHALPLGFLERYKGRVDCEHARAALDRAAVLLRIKRDVNRLDNVWGVGGGQRPVKHLVKEMNLLLREYLLSGEVSEAEQCLRELEVPHFHHELVYEAVVMVLEGSGEGPVAMMVTLLKVLWETGLVTLDQMNRGFQRVYEELGDISLDVPLAHGLLERLVELCFDRGIITRALRDACPARGRKRFVSEGDGGQVKQ</sequence>
<dbReference type="PANTHER" id="PTHR21436:SF2">
    <property type="entry name" value="COILED-COIL DOMAIN-CONTAINING PROTEIN 142"/>
    <property type="match status" value="1"/>
</dbReference>
<evidence type="ECO:0000313" key="10">
    <source>
        <dbReference type="EMBL" id="GAB0187851.1"/>
    </source>
</evidence>
<feature type="compositionally biased region" description="Basic and acidic residues" evidence="7">
    <location>
        <begin position="1017"/>
        <end position="1026"/>
    </location>
</feature>
<dbReference type="InterPro" id="IPR055350">
    <property type="entry name" value="CCDC142_C"/>
</dbReference>
<dbReference type="FunFam" id="1.25.40.180:FF:000009">
    <property type="entry name" value="programmed cell death protein 4"/>
    <property type="match status" value="1"/>
</dbReference>
<feature type="domain" description="MI" evidence="8">
    <location>
        <begin position="1108"/>
        <end position="1229"/>
    </location>
</feature>
<keyword evidence="6" id="KW-0539">Nucleus</keyword>
<comment type="caution">
    <text evidence="10">The sequence shown here is derived from an EMBL/GenBank/DDBJ whole genome shotgun (WGS) entry which is preliminary data.</text>
</comment>
<comment type="similarity">
    <text evidence="2">Belongs to the PDCD4 family.</text>
</comment>
<evidence type="ECO:0000259" key="8">
    <source>
        <dbReference type="PROSITE" id="PS51366"/>
    </source>
</evidence>
<evidence type="ECO:0000313" key="11">
    <source>
        <dbReference type="Proteomes" id="UP001623348"/>
    </source>
</evidence>
<evidence type="ECO:0000256" key="4">
    <source>
        <dbReference type="ARBA" id="ARBA00022490"/>
    </source>
</evidence>
<keyword evidence="4" id="KW-0963">Cytoplasm</keyword>
<dbReference type="FunFam" id="1.25.40.180:FF:000008">
    <property type="entry name" value="Programmed cell death protein 4"/>
    <property type="match status" value="1"/>
</dbReference>
<dbReference type="PROSITE" id="PS51462">
    <property type="entry name" value="NUDIX"/>
    <property type="match status" value="1"/>
</dbReference>
<dbReference type="EMBL" id="BAAFJT010000004">
    <property type="protein sequence ID" value="GAB0187851.1"/>
    <property type="molecule type" value="Genomic_DNA"/>
</dbReference>
<dbReference type="InterPro" id="IPR000086">
    <property type="entry name" value="NUDIX_hydrolase_dom"/>
</dbReference>
<evidence type="ECO:0000256" key="3">
    <source>
        <dbReference type="ARBA" id="ARBA00014414"/>
    </source>
</evidence>
<feature type="domain" description="MI" evidence="8">
    <location>
        <begin position="1271"/>
        <end position="1394"/>
    </location>
</feature>
<keyword evidence="11" id="KW-1185">Reference proteome</keyword>
<dbReference type="Pfam" id="PF02847">
    <property type="entry name" value="MA3"/>
    <property type="match status" value="2"/>
</dbReference>
<comment type="subcellular location">
    <subcellularLocation>
        <location evidence="1">Cytoplasm</location>
    </subcellularLocation>
</comment>
<keyword evidence="5" id="KW-0677">Repeat</keyword>
<evidence type="ECO:0000256" key="5">
    <source>
        <dbReference type="ARBA" id="ARBA00022737"/>
    </source>
</evidence>
<name>A0ABC9WRQ4_GRUJA</name>
<dbReference type="SMART" id="SM00544">
    <property type="entry name" value="MA3"/>
    <property type="match status" value="2"/>
</dbReference>
<feature type="compositionally biased region" description="Basic residues" evidence="7">
    <location>
        <begin position="1006"/>
        <end position="1016"/>
    </location>
</feature>
<gene>
    <name evidence="10" type="ORF">GRJ2_001250400</name>
</gene>
<proteinExistence type="inferred from homology"/>
<organism evidence="10 11">
    <name type="scientific">Grus japonensis</name>
    <name type="common">Japanese crane</name>
    <name type="synonym">Red-crowned crane</name>
    <dbReference type="NCBI Taxonomy" id="30415"/>
    <lineage>
        <taxon>Eukaryota</taxon>
        <taxon>Metazoa</taxon>
        <taxon>Chordata</taxon>
        <taxon>Craniata</taxon>
        <taxon>Vertebrata</taxon>
        <taxon>Euteleostomi</taxon>
        <taxon>Archelosauria</taxon>
        <taxon>Archosauria</taxon>
        <taxon>Dinosauria</taxon>
        <taxon>Saurischia</taxon>
        <taxon>Theropoda</taxon>
        <taxon>Coelurosauria</taxon>
        <taxon>Aves</taxon>
        <taxon>Neognathae</taxon>
        <taxon>Neoaves</taxon>
        <taxon>Gruiformes</taxon>
        <taxon>Gruidae</taxon>
        <taxon>Grus</taxon>
    </lineage>
</organism>
<dbReference type="Pfam" id="PF14923">
    <property type="entry name" value="CCDC142"/>
    <property type="match status" value="1"/>
</dbReference>
<feature type="region of interest" description="Disordered" evidence="7">
    <location>
        <begin position="39"/>
        <end position="63"/>
    </location>
</feature>
<evidence type="ECO:0000256" key="1">
    <source>
        <dbReference type="ARBA" id="ARBA00004496"/>
    </source>
</evidence>
<feature type="region of interest" description="Disordered" evidence="7">
    <location>
        <begin position="450"/>
        <end position="473"/>
    </location>
</feature>
<accession>A0ABC9WRQ4</accession>
<evidence type="ECO:0000256" key="7">
    <source>
        <dbReference type="SAM" id="MobiDB-lite"/>
    </source>
</evidence>
<dbReference type="PANTHER" id="PTHR21436">
    <property type="entry name" value="COILED-COIL DOMAIN-CONTAINING PROTEIN 142"/>
    <property type="match status" value="1"/>
</dbReference>
<dbReference type="Gene3D" id="1.25.40.180">
    <property type="match status" value="2"/>
</dbReference>
<dbReference type="InterPro" id="IPR003891">
    <property type="entry name" value="Initiation_fac_eIF4g_MI"/>
</dbReference>
<feature type="region of interest" description="Disordered" evidence="7">
    <location>
        <begin position="929"/>
        <end position="1070"/>
    </location>
</feature>
<dbReference type="Proteomes" id="UP001623348">
    <property type="component" value="Unassembled WGS sequence"/>
</dbReference>
<dbReference type="SUPFAM" id="SSF48371">
    <property type="entry name" value="ARM repeat"/>
    <property type="match status" value="2"/>
</dbReference>
<reference evidence="10 11" key="1">
    <citation type="submission" date="2024-06" db="EMBL/GenBank/DDBJ databases">
        <title>The draft genome of Grus japonensis, version 3.</title>
        <authorList>
            <person name="Nabeshima K."/>
            <person name="Suzuki S."/>
            <person name="Onuma M."/>
        </authorList>
    </citation>
    <scope>NUCLEOTIDE SEQUENCE [LARGE SCALE GENOMIC DNA]</scope>
    <source>
        <strain evidence="10 11">451A</strain>
    </source>
</reference>
<feature type="compositionally biased region" description="Gly residues" evidence="7">
    <location>
        <begin position="1058"/>
        <end position="1069"/>
    </location>
</feature>
<feature type="compositionally biased region" description="Acidic residues" evidence="7">
    <location>
        <begin position="972"/>
        <end position="984"/>
    </location>
</feature>
<dbReference type="PROSITE" id="PS51366">
    <property type="entry name" value="MI"/>
    <property type="match status" value="2"/>
</dbReference>